<name>C8VP29_EMENI</name>
<accession>C8VP29</accession>
<reference evidence="5" key="1">
    <citation type="journal article" date="2005" name="Nature">
        <title>Sequencing of Aspergillus nidulans and comparative analysis with A. fumigatus and A. oryzae.</title>
        <authorList>
            <person name="Galagan J.E."/>
            <person name="Calvo S.E."/>
            <person name="Cuomo C."/>
            <person name="Ma L.J."/>
            <person name="Wortman J.R."/>
            <person name="Batzoglou S."/>
            <person name="Lee S.I."/>
            <person name="Basturkmen M."/>
            <person name="Spevak C.C."/>
            <person name="Clutterbuck J."/>
            <person name="Kapitonov V."/>
            <person name="Jurka J."/>
            <person name="Scazzocchio C."/>
            <person name="Farman M."/>
            <person name="Butler J."/>
            <person name="Purcell S."/>
            <person name="Harris S."/>
            <person name="Braus G.H."/>
            <person name="Draht O."/>
            <person name="Busch S."/>
            <person name="D'Enfert C."/>
            <person name="Bouchier C."/>
            <person name="Goldman G.H."/>
            <person name="Bell-Pedersen D."/>
            <person name="Griffiths-Jones S."/>
            <person name="Doonan J.H."/>
            <person name="Yu J."/>
            <person name="Vienken K."/>
            <person name="Pain A."/>
            <person name="Freitag M."/>
            <person name="Selker E.U."/>
            <person name="Archer D.B."/>
            <person name="Penalva M.A."/>
            <person name="Oakley B.R."/>
            <person name="Momany M."/>
            <person name="Tanaka T."/>
            <person name="Kumagai T."/>
            <person name="Asai K."/>
            <person name="Machida M."/>
            <person name="Nierman W.C."/>
            <person name="Denning D.W."/>
            <person name="Caddick M."/>
            <person name="Hynes M."/>
            <person name="Paoletti M."/>
            <person name="Fischer R."/>
            <person name="Miller B."/>
            <person name="Dyer P."/>
            <person name="Sachs M.S."/>
            <person name="Osmani S.A."/>
            <person name="Birren B.W."/>
        </authorList>
    </citation>
    <scope>NUCLEOTIDE SEQUENCE [LARGE SCALE GENOMIC DNA]</scope>
    <source>
        <strain evidence="5">FGSC A4 / ATCC 38163 / CBS 112.46 / NRRL 194 / M139</strain>
    </source>
</reference>
<dbReference type="GO" id="GO:0030686">
    <property type="term" value="C:90S preribosome"/>
    <property type="evidence" value="ECO:0000318"/>
    <property type="project" value="GO_Central"/>
</dbReference>
<dbReference type="eggNOG" id="ENOG502S6Z4">
    <property type="taxonomic scope" value="Eukaryota"/>
</dbReference>
<protein>
    <submittedName>
        <fullName evidence="4">Cellular morphogenesis protein (Bud22), putative (AFU_orthologue AFUA_6G08800)</fullName>
    </submittedName>
</protein>
<dbReference type="GeneID" id="74896283"/>
<dbReference type="OMA" id="ALWEKKF"/>
<evidence type="ECO:0000313" key="5">
    <source>
        <dbReference type="Proteomes" id="UP000000560"/>
    </source>
</evidence>
<dbReference type="InterPro" id="IPR037393">
    <property type="entry name" value="Bud22/SRFB1"/>
</dbReference>
<feature type="compositionally biased region" description="Basic and acidic residues" evidence="2">
    <location>
        <begin position="397"/>
        <end position="419"/>
    </location>
</feature>
<feature type="compositionally biased region" description="Low complexity" evidence="2">
    <location>
        <begin position="320"/>
        <end position="332"/>
    </location>
</feature>
<dbReference type="PANTHER" id="PTHR23325:SF1">
    <property type="entry name" value="SERUM RESPONSE FACTOR-BINDING PROTEIN 1"/>
    <property type="match status" value="1"/>
</dbReference>
<feature type="compositionally biased region" description="Polar residues" evidence="2">
    <location>
        <begin position="9"/>
        <end position="18"/>
    </location>
</feature>
<gene>
    <name evidence="4" type="ORF">ANIA_10232</name>
</gene>
<dbReference type="InParanoid" id="C8VP29"/>
<sequence length="494" mass="54188">MPKRKLSDLTDTNDTAQPQKPKLSEKEYQHLKLQTARLKQKFEFGVTSLSRALKTARGFERQKLGRRQKVAKGGPGTEIAVAHAKKAKSKPKSNVSPEETLRRIEGEIQVLKSLDPTTTAEKYLFKQLAKTKRIAESPVFYRFKQSKEKKIKLEGPKSTEEANVTARLFKSNPVQNVLPGIMEGLRGLFGLEGAGAKGKKDERDGGKRKAGEQAGGRKDVSGDESVSGSEDEDEADARDARGLERDIDMKDAESGDDEEDYSHFDARLASDSEDSNDDLLSEDNDNTGSRHARRSSMSISLSPSRSPSPSQSPPPKKPKSTSASKTPATSTTFLPSLMMGGYWSGSESEPEELEEAPKRKNRMGQQARRALWEKKYGAAANHIKAEQQKGQKGKGKGGRDAGWDLRKGATGDGDRDRDRGRKKFGTGSNAMAMSGKDRFGSGTSTAKERTTQGAKSKKTKPQDDKPLHPSWEAARKAKEQKATASFQGKKVVFD</sequence>
<dbReference type="RefSeq" id="XP_050468722.1">
    <property type="nucleotide sequence ID" value="XM_050612852.1"/>
</dbReference>
<dbReference type="EMBL" id="BN001307">
    <property type="protein sequence ID" value="CBF85449.1"/>
    <property type="molecule type" value="Genomic_DNA"/>
</dbReference>
<evidence type="ECO:0000256" key="2">
    <source>
        <dbReference type="SAM" id="MobiDB-lite"/>
    </source>
</evidence>
<reference evidence="5" key="2">
    <citation type="journal article" date="2009" name="Fungal Genet. Biol.">
        <title>The 2008 update of the Aspergillus nidulans genome annotation: a community effort.</title>
        <authorList>
            <person name="Wortman J.R."/>
            <person name="Gilsenan J.M."/>
            <person name="Joardar V."/>
            <person name="Deegan J."/>
            <person name="Clutterbuck J."/>
            <person name="Andersen M.R."/>
            <person name="Archer D."/>
            <person name="Bencina M."/>
            <person name="Braus G."/>
            <person name="Coutinho P."/>
            <person name="von Dohren H."/>
            <person name="Doonan J."/>
            <person name="Driessen A.J."/>
            <person name="Durek P."/>
            <person name="Espeso E."/>
            <person name="Fekete E."/>
            <person name="Flipphi M."/>
            <person name="Estrada C.G."/>
            <person name="Geysens S."/>
            <person name="Goldman G."/>
            <person name="de Groot P.W."/>
            <person name="Hansen K."/>
            <person name="Harris S.D."/>
            <person name="Heinekamp T."/>
            <person name="Helmstaedt K."/>
            <person name="Henrissat B."/>
            <person name="Hofmann G."/>
            <person name="Homan T."/>
            <person name="Horio T."/>
            <person name="Horiuchi H."/>
            <person name="James S."/>
            <person name="Jones M."/>
            <person name="Karaffa L."/>
            <person name="Karanyi Z."/>
            <person name="Kato M."/>
            <person name="Keller N."/>
            <person name="Kelly D.E."/>
            <person name="Kiel J.A."/>
            <person name="Kim J.M."/>
            <person name="van der Klei I.J."/>
            <person name="Klis F.M."/>
            <person name="Kovalchuk A."/>
            <person name="Krasevec N."/>
            <person name="Kubicek C.P."/>
            <person name="Liu B."/>
            <person name="Maccabe A."/>
            <person name="Meyer V."/>
            <person name="Mirabito P."/>
            <person name="Miskei M."/>
            <person name="Mos M."/>
            <person name="Mullins J."/>
            <person name="Nelson D.R."/>
            <person name="Nielsen J."/>
            <person name="Oakley B.R."/>
            <person name="Osmani S.A."/>
            <person name="Pakula T."/>
            <person name="Paszewski A."/>
            <person name="Paulsen I."/>
            <person name="Pilsyk S."/>
            <person name="Pocsi I."/>
            <person name="Punt P.J."/>
            <person name="Ram A.F."/>
            <person name="Ren Q."/>
            <person name="Robellet X."/>
            <person name="Robson G."/>
            <person name="Seiboth B."/>
            <person name="van Solingen P."/>
            <person name="Specht T."/>
            <person name="Sun J."/>
            <person name="Taheri-Talesh N."/>
            <person name="Takeshita N."/>
            <person name="Ussery D."/>
            <person name="vanKuyk P.A."/>
            <person name="Visser H."/>
            <person name="van de Vondervoort P.J."/>
            <person name="de Vries R.P."/>
            <person name="Walton J."/>
            <person name="Xiang X."/>
            <person name="Xiong Y."/>
            <person name="Zeng A.P."/>
            <person name="Brandt B.W."/>
            <person name="Cornell M.J."/>
            <person name="van den Hondel C.A."/>
            <person name="Visser J."/>
            <person name="Oliver S.G."/>
            <person name="Turner G."/>
        </authorList>
    </citation>
    <scope>GENOME REANNOTATION</scope>
    <source>
        <strain evidence="5">FGSC A4 / ATCC 38163 / CBS 112.46 / NRRL 194 / M139</strain>
    </source>
</reference>
<dbReference type="STRING" id="227321.C8VP29"/>
<evidence type="ECO:0000259" key="3">
    <source>
        <dbReference type="Pfam" id="PF09073"/>
    </source>
</evidence>
<organism evidence="4 5">
    <name type="scientific">Emericella nidulans (strain FGSC A4 / ATCC 38163 / CBS 112.46 / NRRL 194 / M139)</name>
    <name type="common">Aspergillus nidulans</name>
    <dbReference type="NCBI Taxonomy" id="227321"/>
    <lineage>
        <taxon>Eukaryota</taxon>
        <taxon>Fungi</taxon>
        <taxon>Dikarya</taxon>
        <taxon>Ascomycota</taxon>
        <taxon>Pezizomycotina</taxon>
        <taxon>Eurotiomycetes</taxon>
        <taxon>Eurotiomycetidae</taxon>
        <taxon>Eurotiales</taxon>
        <taxon>Aspergillaceae</taxon>
        <taxon>Aspergillus</taxon>
        <taxon>Aspergillus subgen. Nidulantes</taxon>
    </lineage>
</organism>
<keyword evidence="1" id="KW-0175">Coiled coil</keyword>
<feature type="domain" description="Bud22" evidence="3">
    <location>
        <begin position="45"/>
        <end position="494"/>
    </location>
</feature>
<feature type="compositionally biased region" description="Basic and acidic residues" evidence="2">
    <location>
        <begin position="237"/>
        <end position="253"/>
    </location>
</feature>
<dbReference type="InterPro" id="IPR015158">
    <property type="entry name" value="Bud22_dom"/>
</dbReference>
<proteinExistence type="predicted"/>
<dbReference type="PANTHER" id="PTHR23325">
    <property type="entry name" value="SERUM RESPONSE FACTOR-BINDING"/>
    <property type="match status" value="1"/>
</dbReference>
<feature type="compositionally biased region" description="Acidic residues" evidence="2">
    <location>
        <begin position="271"/>
        <end position="285"/>
    </location>
</feature>
<feature type="region of interest" description="Disordered" evidence="2">
    <location>
        <begin position="1"/>
        <end position="26"/>
    </location>
</feature>
<dbReference type="GO" id="GO:0030490">
    <property type="term" value="P:maturation of SSU-rRNA"/>
    <property type="evidence" value="ECO:0000318"/>
    <property type="project" value="GO_Central"/>
</dbReference>
<feature type="compositionally biased region" description="Basic and acidic residues" evidence="2">
    <location>
        <begin position="460"/>
        <end position="481"/>
    </location>
</feature>
<keyword evidence="5" id="KW-1185">Reference proteome</keyword>
<dbReference type="AlphaFoldDB" id="C8VP29"/>
<feature type="compositionally biased region" description="Basic and acidic residues" evidence="2">
    <location>
        <begin position="198"/>
        <end position="221"/>
    </location>
</feature>
<dbReference type="Pfam" id="PF09073">
    <property type="entry name" value="BUD22"/>
    <property type="match status" value="1"/>
</dbReference>
<feature type="region of interest" description="Disordered" evidence="2">
    <location>
        <begin position="194"/>
        <end position="494"/>
    </location>
</feature>
<dbReference type="HOGENOM" id="CLU_029647_0_0_1"/>
<dbReference type="VEuPathDB" id="FungiDB:AN10232"/>
<feature type="compositionally biased region" description="Basic and acidic residues" evidence="2">
    <location>
        <begin position="261"/>
        <end position="270"/>
    </location>
</feature>
<dbReference type="GO" id="GO:0005634">
    <property type="term" value="C:nucleus"/>
    <property type="evidence" value="ECO:0000318"/>
    <property type="project" value="GO_Central"/>
</dbReference>
<dbReference type="OrthoDB" id="3364872at2759"/>
<dbReference type="Proteomes" id="UP000000560">
    <property type="component" value="Chromosome VII"/>
</dbReference>
<evidence type="ECO:0000256" key="1">
    <source>
        <dbReference type="ARBA" id="ARBA00023054"/>
    </source>
</evidence>
<evidence type="ECO:0000313" key="4">
    <source>
        <dbReference type="EMBL" id="CBF85449.1"/>
    </source>
</evidence>
<feature type="compositionally biased region" description="Low complexity" evidence="2">
    <location>
        <begin position="295"/>
        <end position="309"/>
    </location>
</feature>
<dbReference type="KEGG" id="ani:ANIA_10232"/>